<evidence type="ECO:0000313" key="5">
    <source>
        <dbReference type="Proteomes" id="UP000321723"/>
    </source>
</evidence>
<dbReference type="AlphaFoldDB" id="A0A511F7F0"/>
<dbReference type="RefSeq" id="WP_146832359.1">
    <property type="nucleotide sequence ID" value="NZ_BJVQ01000002.1"/>
</dbReference>
<evidence type="ECO:0000313" key="3">
    <source>
        <dbReference type="EMBL" id="GEL45155.1"/>
    </source>
</evidence>
<dbReference type="PANTHER" id="PTHR10357">
    <property type="entry name" value="ALPHA-AMYLASE FAMILY MEMBER"/>
    <property type="match status" value="1"/>
</dbReference>
<dbReference type="EMBL" id="JACHDN010000001">
    <property type="protein sequence ID" value="MBB5474050.1"/>
    <property type="molecule type" value="Genomic_DNA"/>
</dbReference>
<gene>
    <name evidence="3" type="primary">agl</name>
    <name evidence="3" type="ORF">CHO01_02710</name>
    <name evidence="4" type="ORF">HNR08_002786</name>
</gene>
<dbReference type="Gene3D" id="3.90.400.10">
    <property type="entry name" value="Oligo-1,6-glucosidase, Domain 2"/>
    <property type="match status" value="1"/>
</dbReference>
<keyword evidence="5" id="KW-1185">Reference proteome</keyword>
<dbReference type="PANTHER" id="PTHR10357:SF179">
    <property type="entry name" value="NEUTRAL AND BASIC AMINO ACID TRANSPORT PROTEIN RBAT"/>
    <property type="match status" value="1"/>
</dbReference>
<dbReference type="InterPro" id="IPR006047">
    <property type="entry name" value="GH13_cat_dom"/>
</dbReference>
<comment type="similarity">
    <text evidence="1">Belongs to the glycosyl hydrolase 13 family.</text>
</comment>
<keyword evidence="4" id="KW-0326">Glycosidase</keyword>
<dbReference type="OrthoDB" id="9043248at2"/>
<dbReference type="SMART" id="SM00642">
    <property type="entry name" value="Aamy"/>
    <property type="match status" value="1"/>
</dbReference>
<dbReference type="GO" id="GO:0004556">
    <property type="term" value="F:alpha-amylase activity"/>
    <property type="evidence" value="ECO:0007669"/>
    <property type="project" value="TreeGrafter"/>
</dbReference>
<dbReference type="SUPFAM" id="SSF51445">
    <property type="entry name" value="(Trans)glycosidases"/>
    <property type="match status" value="1"/>
</dbReference>
<dbReference type="Gene3D" id="3.20.20.80">
    <property type="entry name" value="Glycosidases"/>
    <property type="match status" value="1"/>
</dbReference>
<dbReference type="Proteomes" id="UP000564629">
    <property type="component" value="Unassembled WGS sequence"/>
</dbReference>
<feature type="domain" description="Glycosyl hydrolase family 13 catalytic" evidence="2">
    <location>
        <begin position="11"/>
        <end position="408"/>
    </location>
</feature>
<proteinExistence type="inferred from homology"/>
<dbReference type="GO" id="GO:0009313">
    <property type="term" value="P:oligosaccharide catabolic process"/>
    <property type="evidence" value="ECO:0007669"/>
    <property type="project" value="TreeGrafter"/>
</dbReference>
<comment type="caution">
    <text evidence="3">The sequence shown here is derived from an EMBL/GenBank/DDBJ whole genome shotgun (WGS) entry which is preliminary data.</text>
</comment>
<dbReference type="CDD" id="cd11333">
    <property type="entry name" value="AmyAc_SI_OligoGlu_DGase"/>
    <property type="match status" value="1"/>
</dbReference>
<dbReference type="Pfam" id="PF00128">
    <property type="entry name" value="Alpha-amylase"/>
    <property type="match status" value="1"/>
</dbReference>
<dbReference type="InterPro" id="IPR017853">
    <property type="entry name" value="GH"/>
</dbReference>
<accession>A0A511F7F0</accession>
<organism evidence="3 5">
    <name type="scientific">Cellulomonas hominis</name>
    <dbReference type="NCBI Taxonomy" id="156981"/>
    <lineage>
        <taxon>Bacteria</taxon>
        <taxon>Bacillati</taxon>
        <taxon>Actinomycetota</taxon>
        <taxon>Actinomycetes</taxon>
        <taxon>Micrococcales</taxon>
        <taxon>Cellulomonadaceae</taxon>
        <taxon>Cellulomonas</taxon>
    </lineage>
</organism>
<dbReference type="GO" id="GO:0004574">
    <property type="term" value="F:oligo-1,6-glucosidase activity"/>
    <property type="evidence" value="ECO:0007669"/>
    <property type="project" value="UniProtKB-EC"/>
</dbReference>
<sequence length="580" mass="63068">MSWWHEAVVYEVYPRSFQDSDGDGVGDLRGLTQRLDHLAWLGVGGLWLCPVYPSPQRDNGYDVSDLCGVDPLFGTLDDLDALVAAAHERGIRVVLDLVLNHTSDAHPWLRQHPERYVWRPPRPGCAGGAPGSEPTNWGAAFGGSAWTWDAGRGAYRLGIFSPWQPDLDWSRPETRAALADVLRFWRAREIDGFRLDVITLVDKPDVLRDGPVGPGSGYADAVAACAGGPRLAGYLRELRAAAGDALLIGEAPGTTPEGARVLTTDGGLDLVLQFEHAELDREPARWRRRPLDLRDLKAWAARWQRPDAGWPALFLGNHDQARIASRYGAPDPWTSRSAAMWAVLLHAHRGTPFLYQGDEIGMTNRPVAGPEDLVDVEARTVLAAAVAGGADPAAVLDGLRALGRDHARVPVSWDDGLHGGFTAGTPWLAAHPEARHRNVAAQRDDPCSVLRVHRDLVALRRTEPALAHGDTTVLLPDDPVRYALLRRRGEVELLLVANVSSTEAPWPTGGATEGWADAAVLLSTRRVPPDGPRPAAADDPGPAAPLAPWEARLLRRVRSRSGAPHHLMTDTLMGYRDARA</sequence>
<dbReference type="EMBL" id="BJVQ01000002">
    <property type="protein sequence ID" value="GEL45155.1"/>
    <property type="molecule type" value="Genomic_DNA"/>
</dbReference>
<protein>
    <submittedName>
        <fullName evidence="3">Glucohydrolase</fullName>
    </submittedName>
    <submittedName>
        <fullName evidence="4">Oligo-1,6-glucosidase</fullName>
        <ecNumber evidence="4">3.2.1.10</ecNumber>
    </submittedName>
</protein>
<dbReference type="Proteomes" id="UP000321723">
    <property type="component" value="Unassembled WGS sequence"/>
</dbReference>
<evidence type="ECO:0000259" key="2">
    <source>
        <dbReference type="SMART" id="SM00642"/>
    </source>
</evidence>
<reference evidence="4 6" key="2">
    <citation type="submission" date="2020-08" db="EMBL/GenBank/DDBJ databases">
        <title>Sequencing the genomes of 1000 actinobacteria strains.</title>
        <authorList>
            <person name="Klenk H.-P."/>
        </authorList>
    </citation>
    <scope>NUCLEOTIDE SEQUENCE [LARGE SCALE GENOMIC DNA]</scope>
    <source>
        <strain evidence="4 6">DSM 9581</strain>
    </source>
</reference>
<name>A0A511F7F0_9CELL</name>
<reference evidence="3 5" key="1">
    <citation type="submission" date="2019-07" db="EMBL/GenBank/DDBJ databases">
        <title>Whole genome shotgun sequence of Cellulomonas hominis NBRC 16055.</title>
        <authorList>
            <person name="Hosoyama A."/>
            <person name="Uohara A."/>
            <person name="Ohji S."/>
            <person name="Ichikawa N."/>
        </authorList>
    </citation>
    <scope>NUCLEOTIDE SEQUENCE [LARGE SCALE GENOMIC DNA]</scope>
    <source>
        <strain evidence="3 5">NBRC 16055</strain>
    </source>
</reference>
<evidence type="ECO:0000313" key="6">
    <source>
        <dbReference type="Proteomes" id="UP000564629"/>
    </source>
</evidence>
<evidence type="ECO:0000256" key="1">
    <source>
        <dbReference type="ARBA" id="ARBA00008061"/>
    </source>
</evidence>
<evidence type="ECO:0000313" key="4">
    <source>
        <dbReference type="EMBL" id="MBB5474050.1"/>
    </source>
</evidence>
<dbReference type="InterPro" id="IPR045857">
    <property type="entry name" value="O16G_dom_2"/>
</dbReference>
<keyword evidence="3" id="KW-0378">Hydrolase</keyword>
<dbReference type="EC" id="3.2.1.10" evidence="4"/>